<dbReference type="Proteomes" id="UP001589628">
    <property type="component" value="Unassembled WGS sequence"/>
</dbReference>
<name>A0ABV5ZD48_9GAMM</name>
<keyword evidence="5 7" id="KW-0807">Transducer</keyword>
<dbReference type="Gene3D" id="6.10.340.10">
    <property type="match status" value="1"/>
</dbReference>
<accession>A0ABV5ZD48</accession>
<evidence type="ECO:0000259" key="11">
    <source>
        <dbReference type="PROSITE" id="PS50885"/>
    </source>
</evidence>
<dbReference type="SMART" id="SM00304">
    <property type="entry name" value="HAMP"/>
    <property type="match status" value="1"/>
</dbReference>
<evidence type="ECO:0000259" key="10">
    <source>
        <dbReference type="PROSITE" id="PS50111"/>
    </source>
</evidence>
<feature type="coiled-coil region" evidence="8">
    <location>
        <begin position="534"/>
        <end position="561"/>
    </location>
</feature>
<evidence type="ECO:0000313" key="13">
    <source>
        <dbReference type="Proteomes" id="UP001589628"/>
    </source>
</evidence>
<feature type="coiled-coil region" evidence="8">
    <location>
        <begin position="604"/>
        <end position="638"/>
    </location>
</feature>
<dbReference type="Gene3D" id="1.10.287.950">
    <property type="entry name" value="Methyl-accepting chemotaxis protein"/>
    <property type="match status" value="1"/>
</dbReference>
<keyword evidence="4 9" id="KW-0472">Membrane</keyword>
<dbReference type="InterPro" id="IPR003660">
    <property type="entry name" value="HAMP_dom"/>
</dbReference>
<dbReference type="EMBL" id="JBHLZN010000004">
    <property type="protein sequence ID" value="MFB9887193.1"/>
    <property type="molecule type" value="Genomic_DNA"/>
</dbReference>
<keyword evidence="13" id="KW-1185">Reference proteome</keyword>
<evidence type="ECO:0000256" key="5">
    <source>
        <dbReference type="ARBA" id="ARBA00023224"/>
    </source>
</evidence>
<feature type="transmembrane region" description="Helical" evidence="9">
    <location>
        <begin position="12"/>
        <end position="30"/>
    </location>
</feature>
<feature type="transmembrane region" description="Helical" evidence="9">
    <location>
        <begin position="304"/>
        <end position="326"/>
    </location>
</feature>
<dbReference type="PANTHER" id="PTHR32089:SF119">
    <property type="entry name" value="METHYL-ACCEPTING CHEMOTAXIS PROTEIN CTPL"/>
    <property type="match status" value="1"/>
</dbReference>
<dbReference type="RefSeq" id="WP_027314211.1">
    <property type="nucleotide sequence ID" value="NZ_JBHLZN010000004.1"/>
</dbReference>
<keyword evidence="3 9" id="KW-1133">Transmembrane helix</keyword>
<dbReference type="PANTHER" id="PTHR32089">
    <property type="entry name" value="METHYL-ACCEPTING CHEMOTAXIS PROTEIN MCPB"/>
    <property type="match status" value="1"/>
</dbReference>
<gene>
    <name evidence="12" type="ORF">ACFFLH_12305</name>
</gene>
<comment type="similarity">
    <text evidence="6">Belongs to the methyl-accepting chemotaxis (MCP) protein family.</text>
</comment>
<dbReference type="PROSITE" id="PS50111">
    <property type="entry name" value="CHEMOTAXIS_TRANSDUC_2"/>
    <property type="match status" value="1"/>
</dbReference>
<keyword evidence="2 9" id="KW-0812">Transmembrane</keyword>
<evidence type="ECO:0000256" key="4">
    <source>
        <dbReference type="ARBA" id="ARBA00023136"/>
    </source>
</evidence>
<keyword evidence="8" id="KW-0175">Coiled coil</keyword>
<proteinExistence type="inferred from homology"/>
<evidence type="ECO:0000256" key="3">
    <source>
        <dbReference type="ARBA" id="ARBA00022989"/>
    </source>
</evidence>
<organism evidence="12 13">
    <name type="scientific">Balneatrix alpica</name>
    <dbReference type="NCBI Taxonomy" id="75684"/>
    <lineage>
        <taxon>Bacteria</taxon>
        <taxon>Pseudomonadati</taxon>
        <taxon>Pseudomonadota</taxon>
        <taxon>Gammaproteobacteria</taxon>
        <taxon>Oceanospirillales</taxon>
        <taxon>Balneatrichaceae</taxon>
        <taxon>Balneatrix</taxon>
    </lineage>
</organism>
<evidence type="ECO:0000256" key="8">
    <source>
        <dbReference type="SAM" id="Coils"/>
    </source>
</evidence>
<evidence type="ECO:0000313" key="12">
    <source>
        <dbReference type="EMBL" id="MFB9887193.1"/>
    </source>
</evidence>
<evidence type="ECO:0000256" key="2">
    <source>
        <dbReference type="ARBA" id="ARBA00022692"/>
    </source>
</evidence>
<reference evidence="12 13" key="1">
    <citation type="submission" date="2024-09" db="EMBL/GenBank/DDBJ databases">
        <authorList>
            <person name="Sun Q."/>
            <person name="Mori K."/>
        </authorList>
    </citation>
    <scope>NUCLEOTIDE SEQUENCE [LARGE SCALE GENOMIC DNA]</scope>
    <source>
        <strain evidence="12 13">ATCC 51285</strain>
    </source>
</reference>
<comment type="caution">
    <text evidence="12">The sequence shown here is derived from an EMBL/GenBank/DDBJ whole genome shotgun (WGS) entry which is preliminary data.</text>
</comment>
<evidence type="ECO:0000256" key="9">
    <source>
        <dbReference type="SAM" id="Phobius"/>
    </source>
</evidence>
<comment type="subcellular location">
    <subcellularLocation>
        <location evidence="1">Membrane</location>
        <topology evidence="1">Multi-pass membrane protein</topology>
    </subcellularLocation>
</comment>
<dbReference type="Pfam" id="PF00015">
    <property type="entry name" value="MCPsignal"/>
    <property type="match status" value="1"/>
</dbReference>
<evidence type="ECO:0000256" key="6">
    <source>
        <dbReference type="ARBA" id="ARBA00029447"/>
    </source>
</evidence>
<dbReference type="PROSITE" id="PS50885">
    <property type="entry name" value="HAMP"/>
    <property type="match status" value="1"/>
</dbReference>
<protein>
    <submittedName>
        <fullName evidence="12">Methyl-accepting chemotaxis protein</fullName>
    </submittedName>
</protein>
<dbReference type="InterPro" id="IPR004089">
    <property type="entry name" value="MCPsignal_dom"/>
</dbReference>
<dbReference type="SMART" id="SM00283">
    <property type="entry name" value="MA"/>
    <property type="match status" value="1"/>
</dbReference>
<dbReference type="SUPFAM" id="SSF58104">
    <property type="entry name" value="Methyl-accepting chemotaxis protein (MCP) signaling domain"/>
    <property type="match status" value="1"/>
</dbReference>
<sequence length="655" mass="73809">MRISTATRVSTFINVLLVILLATTLSWGLMRLQQAFTELHHFNQLKDRIQLELKDVLASYLRSGDALTLTAAEQNLQQLRSDLQAQYRLELVELLLPQFESLEQQMAINLRGAGKLAGDPQALLAQNEREQRQHLDQLKDYIVAGRSNARQEVLFRFVDLNVELLGGLQKLTNDRSRYFQQQNSDMRTILLASLTQLRQQAESLNKLPTLGVKEKQQEDDFAALLGIQRDNQQQEAADKLPQIRQELLSLLKRYQAELENTERLLQLRLDSHTQVNQQIAQLSAAIATAQQLLDQQRAQVIDSVMLAFALLIMLMVIVAVGMHIFLHRMVLSGLRELRRAIRELVETRIIHPIKVRNRRSELGEIAQYFNLFAEHNQAEQQRRTEQLQMVQAALAEMQQAFAHIRQSTDESELTLAEVYTQVEDLDHLADQVSARSNQVEEVALQTEHTMEASHQDTQQARHVSDLTHERVSHSRQALESLQGSVQSATGMLDAIRNIAEQTNLLALNAAIEAARAGEAGRGFAVVADEVRGLSQKTQQSLEDIQQNLSQLRDAAAGLTQTMEGIRTASEQQQQVASRLSHNAHEVKNQAQNVASLSKEGKDLAQAQRLQVARFRQAMHDLRQQASQTGQQVSQLEQQVSTKASEISRMLGLAAA</sequence>
<feature type="coiled-coil region" evidence="8">
    <location>
        <begin position="244"/>
        <end position="299"/>
    </location>
</feature>
<dbReference type="Pfam" id="PF00672">
    <property type="entry name" value="HAMP"/>
    <property type="match status" value="1"/>
</dbReference>
<evidence type="ECO:0000256" key="1">
    <source>
        <dbReference type="ARBA" id="ARBA00004141"/>
    </source>
</evidence>
<evidence type="ECO:0000256" key="7">
    <source>
        <dbReference type="PROSITE-ProRule" id="PRU00284"/>
    </source>
</evidence>
<feature type="domain" description="Methyl-accepting transducer" evidence="10">
    <location>
        <begin position="386"/>
        <end position="647"/>
    </location>
</feature>
<feature type="domain" description="HAMP" evidence="11">
    <location>
        <begin position="328"/>
        <end position="381"/>
    </location>
</feature>